<organism evidence="1 2">
    <name type="scientific">Hibiscus syriacus</name>
    <name type="common">Rose of Sharon</name>
    <dbReference type="NCBI Taxonomy" id="106335"/>
    <lineage>
        <taxon>Eukaryota</taxon>
        <taxon>Viridiplantae</taxon>
        <taxon>Streptophyta</taxon>
        <taxon>Embryophyta</taxon>
        <taxon>Tracheophyta</taxon>
        <taxon>Spermatophyta</taxon>
        <taxon>Magnoliopsida</taxon>
        <taxon>eudicotyledons</taxon>
        <taxon>Gunneridae</taxon>
        <taxon>Pentapetalae</taxon>
        <taxon>rosids</taxon>
        <taxon>malvids</taxon>
        <taxon>Malvales</taxon>
        <taxon>Malvaceae</taxon>
        <taxon>Malvoideae</taxon>
        <taxon>Hibiscus</taxon>
    </lineage>
</organism>
<accession>A0A6A3BMU6</accession>
<evidence type="ECO:0000313" key="2">
    <source>
        <dbReference type="Proteomes" id="UP000436088"/>
    </source>
</evidence>
<proteinExistence type="predicted"/>
<dbReference type="EMBL" id="VEPZ02000817">
    <property type="protein sequence ID" value="KAE8717923.1"/>
    <property type="molecule type" value="Genomic_DNA"/>
</dbReference>
<sequence>MLPMTGSFGGDGGRLRIIDFASLSQIKRERRRIRDGNNAFMESLAILFGSSISKFDDEILHQFASFIALRGSTEGLGESQIVGVRLGNDKLNRNANLHPLRKIFAAVIFGRLEKTMAWFLTISLTVSADETSKVDFYPNCRSKREPYLPEVSEEQWGSLPS</sequence>
<gene>
    <name evidence="1" type="ORF">F3Y22_tig00110020pilonHSYRG00281</name>
</gene>
<protein>
    <submittedName>
        <fullName evidence="1">Uncharacterized protein</fullName>
    </submittedName>
</protein>
<name>A0A6A3BMU6_HIBSY</name>
<dbReference type="AlphaFoldDB" id="A0A6A3BMU6"/>
<keyword evidence="2" id="KW-1185">Reference proteome</keyword>
<dbReference type="Proteomes" id="UP000436088">
    <property type="component" value="Unassembled WGS sequence"/>
</dbReference>
<comment type="caution">
    <text evidence="1">The sequence shown here is derived from an EMBL/GenBank/DDBJ whole genome shotgun (WGS) entry which is preliminary data.</text>
</comment>
<evidence type="ECO:0000313" key="1">
    <source>
        <dbReference type="EMBL" id="KAE8717923.1"/>
    </source>
</evidence>
<reference evidence="1" key="1">
    <citation type="submission" date="2019-09" db="EMBL/GenBank/DDBJ databases">
        <title>Draft genome information of white flower Hibiscus syriacus.</title>
        <authorList>
            <person name="Kim Y.-M."/>
        </authorList>
    </citation>
    <scope>NUCLEOTIDE SEQUENCE [LARGE SCALE GENOMIC DNA]</scope>
    <source>
        <strain evidence="1">YM2019G1</strain>
    </source>
</reference>